<dbReference type="SUPFAM" id="SSF103481">
    <property type="entry name" value="Multidrug resistance efflux transporter EmrE"/>
    <property type="match status" value="1"/>
</dbReference>
<feature type="domain" description="EamA" evidence="7">
    <location>
        <begin position="10"/>
        <end position="144"/>
    </location>
</feature>
<keyword evidence="9" id="KW-1185">Reference proteome</keyword>
<dbReference type="Gene3D" id="1.10.3730.20">
    <property type="match status" value="1"/>
</dbReference>
<dbReference type="AlphaFoldDB" id="A0AAW3ZL40"/>
<evidence type="ECO:0000313" key="9">
    <source>
        <dbReference type="Proteomes" id="UP000613768"/>
    </source>
</evidence>
<dbReference type="GO" id="GO:0016020">
    <property type="term" value="C:membrane"/>
    <property type="evidence" value="ECO:0007669"/>
    <property type="project" value="UniProtKB-SubCell"/>
</dbReference>
<dbReference type="InterPro" id="IPR050638">
    <property type="entry name" value="AA-Vitamin_Transporters"/>
</dbReference>
<evidence type="ECO:0000256" key="2">
    <source>
        <dbReference type="ARBA" id="ARBA00007362"/>
    </source>
</evidence>
<comment type="caution">
    <text evidence="8">The sequence shown here is derived from an EMBL/GenBank/DDBJ whole genome shotgun (WGS) entry which is preliminary data.</text>
</comment>
<feature type="transmembrane region" description="Helical" evidence="6">
    <location>
        <begin position="42"/>
        <end position="62"/>
    </location>
</feature>
<evidence type="ECO:0000313" key="8">
    <source>
        <dbReference type="EMBL" id="MBD8526848.1"/>
    </source>
</evidence>
<gene>
    <name evidence="8" type="ORF">IFO71_13990</name>
</gene>
<evidence type="ECO:0000259" key="7">
    <source>
        <dbReference type="Pfam" id="PF00892"/>
    </source>
</evidence>
<sequence>MHSVSGRWKLGLLLALATAGFWATLPIALKVAVQEVDVITLTWFRFSFAALGLGLWLQLRGGFARFAELGRRQWGWLSLAALMLIGNYVFYLLGLDYTTPANAQLIIQLAPLLMAIGGIFVFKERFSLGQWLGLALVALGMWWFFSDQLDQVGGARYTFGVWMIVVAALVWAIYALIQKQLLLYLSSPLILCFIYAVAAVGLLPFASPAALLRLDQGQWLALLYCALNTLAAYGAFAEALAHWEASRVSVVLALTPLLTLLSMELAQWWLPGLVAPESLGWLGVLGALSVVLGSAITSLLGRRRAG</sequence>
<name>A0AAW3ZL40_9GAMM</name>
<feature type="transmembrane region" description="Helical" evidence="6">
    <location>
        <begin position="189"/>
        <end position="211"/>
    </location>
</feature>
<organism evidence="8 9">
    <name type="scientific">Pseudomarimonas arenosa</name>
    <dbReference type="NCBI Taxonomy" id="2774145"/>
    <lineage>
        <taxon>Bacteria</taxon>
        <taxon>Pseudomonadati</taxon>
        <taxon>Pseudomonadota</taxon>
        <taxon>Gammaproteobacteria</taxon>
        <taxon>Lysobacterales</taxon>
        <taxon>Lysobacteraceae</taxon>
        <taxon>Pseudomarimonas</taxon>
    </lineage>
</organism>
<feature type="transmembrane region" description="Helical" evidence="6">
    <location>
        <begin position="157"/>
        <end position="177"/>
    </location>
</feature>
<keyword evidence="3 6" id="KW-0812">Transmembrane</keyword>
<dbReference type="Proteomes" id="UP000613768">
    <property type="component" value="Unassembled WGS sequence"/>
</dbReference>
<reference evidence="8 9" key="1">
    <citation type="submission" date="2020-09" db="EMBL/GenBank/DDBJ databases">
        <title>Pseudoxanthomonas sp. CAU 1598 isolated from sand of Yaerae Beach.</title>
        <authorList>
            <person name="Kim W."/>
        </authorList>
    </citation>
    <scope>NUCLEOTIDE SEQUENCE [LARGE SCALE GENOMIC DNA]</scope>
    <source>
        <strain evidence="8 9">CAU 1598</strain>
    </source>
</reference>
<dbReference type="InterPro" id="IPR000620">
    <property type="entry name" value="EamA_dom"/>
</dbReference>
<dbReference type="EMBL" id="JACYTR010000033">
    <property type="protein sequence ID" value="MBD8526848.1"/>
    <property type="molecule type" value="Genomic_DNA"/>
</dbReference>
<evidence type="ECO:0000256" key="3">
    <source>
        <dbReference type="ARBA" id="ARBA00022692"/>
    </source>
</evidence>
<comment type="similarity">
    <text evidence="2">Belongs to the EamA transporter family.</text>
</comment>
<feature type="transmembrane region" description="Helical" evidence="6">
    <location>
        <begin position="105"/>
        <end position="122"/>
    </location>
</feature>
<feature type="transmembrane region" description="Helical" evidence="6">
    <location>
        <begin position="74"/>
        <end position="93"/>
    </location>
</feature>
<feature type="domain" description="EamA" evidence="7">
    <location>
        <begin position="159"/>
        <end position="298"/>
    </location>
</feature>
<proteinExistence type="inferred from homology"/>
<dbReference type="PANTHER" id="PTHR32322">
    <property type="entry name" value="INNER MEMBRANE TRANSPORTER"/>
    <property type="match status" value="1"/>
</dbReference>
<keyword evidence="4 6" id="KW-1133">Transmembrane helix</keyword>
<evidence type="ECO:0000256" key="4">
    <source>
        <dbReference type="ARBA" id="ARBA00022989"/>
    </source>
</evidence>
<feature type="transmembrane region" description="Helical" evidence="6">
    <location>
        <begin position="217"/>
        <end position="236"/>
    </location>
</feature>
<feature type="transmembrane region" description="Helical" evidence="6">
    <location>
        <begin position="281"/>
        <end position="301"/>
    </location>
</feature>
<comment type="subcellular location">
    <subcellularLocation>
        <location evidence="1">Membrane</location>
        <topology evidence="1">Multi-pass membrane protein</topology>
    </subcellularLocation>
</comment>
<evidence type="ECO:0000256" key="6">
    <source>
        <dbReference type="SAM" id="Phobius"/>
    </source>
</evidence>
<feature type="transmembrane region" description="Helical" evidence="6">
    <location>
        <begin position="248"/>
        <end position="269"/>
    </location>
</feature>
<dbReference type="PANTHER" id="PTHR32322:SF2">
    <property type="entry name" value="EAMA DOMAIN-CONTAINING PROTEIN"/>
    <property type="match status" value="1"/>
</dbReference>
<accession>A0AAW3ZL40</accession>
<protein>
    <submittedName>
        <fullName evidence="8">DMT family transporter</fullName>
    </submittedName>
</protein>
<evidence type="ECO:0000256" key="1">
    <source>
        <dbReference type="ARBA" id="ARBA00004141"/>
    </source>
</evidence>
<feature type="transmembrane region" description="Helical" evidence="6">
    <location>
        <begin position="129"/>
        <end position="145"/>
    </location>
</feature>
<evidence type="ECO:0000256" key="5">
    <source>
        <dbReference type="ARBA" id="ARBA00023136"/>
    </source>
</evidence>
<dbReference type="InterPro" id="IPR037185">
    <property type="entry name" value="EmrE-like"/>
</dbReference>
<keyword evidence="5 6" id="KW-0472">Membrane</keyword>
<dbReference type="Pfam" id="PF00892">
    <property type="entry name" value="EamA"/>
    <property type="match status" value="2"/>
</dbReference>